<gene>
    <name evidence="8" type="ORF">KY084_07980</name>
</gene>
<sequence>MVKIATLTLNPALDVATITPKIRPTHKLRCADPLYDAGGGGINVARGLYALGEEAIAIFPSGGPPGDMICRLLGAAHISFAPVPIAGLTRQSFAVTEGESDAQYRFVLPGPVLTEEAQRDIFERIFAIGPQLRYLVISGSIPPGITQHFFARLHDVCTALNIHVLLDSSGQGLAMSRGLKALLVKPSLSELEAMAGCALPDDDSRIAAARKMIADGHAENVLLSLGEQGALLIDSQENHCFASPTVTVVSGIGAGDSMVAAVTWALAHDWPLIDAARYGVAAGAAALMSPATRLFRKADADRLHREMK</sequence>
<accession>A0ABS6XKS3</accession>
<evidence type="ECO:0000313" key="8">
    <source>
        <dbReference type="EMBL" id="MBW4330815.1"/>
    </source>
</evidence>
<keyword evidence="9" id="KW-1185">Reference proteome</keyword>
<feature type="domain" description="Carbohydrate kinase PfkB" evidence="7">
    <location>
        <begin position="15"/>
        <end position="293"/>
    </location>
</feature>
<keyword evidence="2 6" id="KW-0808">Transferase</keyword>
<name>A0ABS6XKS3_9SPHN</name>
<dbReference type="CDD" id="cd01164">
    <property type="entry name" value="FruK_PfkB_like"/>
    <property type="match status" value="1"/>
</dbReference>
<dbReference type="PIRSF" id="PIRSF000535">
    <property type="entry name" value="1PFK/6PFK/LacC"/>
    <property type="match status" value="1"/>
</dbReference>
<dbReference type="InterPro" id="IPR011611">
    <property type="entry name" value="PfkB_dom"/>
</dbReference>
<evidence type="ECO:0000256" key="1">
    <source>
        <dbReference type="ARBA" id="ARBA00010688"/>
    </source>
</evidence>
<dbReference type="RefSeq" id="WP_219237940.1">
    <property type="nucleotide sequence ID" value="NZ_JAHWZX010000006.1"/>
</dbReference>
<dbReference type="NCBIfam" id="TIGR03168">
    <property type="entry name" value="1-PFK"/>
    <property type="match status" value="1"/>
</dbReference>
<evidence type="ECO:0000313" key="9">
    <source>
        <dbReference type="Proteomes" id="UP001197214"/>
    </source>
</evidence>
<proteinExistence type="inferred from homology"/>
<dbReference type="Pfam" id="PF00294">
    <property type="entry name" value="PfkB"/>
    <property type="match status" value="1"/>
</dbReference>
<keyword evidence="4" id="KW-0418">Kinase</keyword>
<comment type="similarity">
    <text evidence="1 6">Belongs to the carbohydrate kinase PfkB family.</text>
</comment>
<evidence type="ECO:0000256" key="3">
    <source>
        <dbReference type="ARBA" id="ARBA00022741"/>
    </source>
</evidence>
<evidence type="ECO:0000256" key="2">
    <source>
        <dbReference type="ARBA" id="ARBA00022679"/>
    </source>
</evidence>
<evidence type="ECO:0000256" key="5">
    <source>
        <dbReference type="ARBA" id="ARBA00022840"/>
    </source>
</evidence>
<protein>
    <recommendedName>
        <fullName evidence="6">Phosphofructokinase</fullName>
    </recommendedName>
</protein>
<dbReference type="PROSITE" id="PS00583">
    <property type="entry name" value="PFKB_KINASES_1"/>
    <property type="match status" value="1"/>
</dbReference>
<reference evidence="8 9" key="1">
    <citation type="submission" date="2021-07" db="EMBL/GenBank/DDBJ databases">
        <title>Stakelama flava sp. nov., a novel endophytic bacterium isolated from branch of Kandelia candel.</title>
        <authorList>
            <person name="Tuo L."/>
        </authorList>
    </citation>
    <scope>NUCLEOTIDE SEQUENCE [LARGE SCALE GENOMIC DNA]</scope>
    <source>
        <strain evidence="8 9">CBK3Z-3</strain>
    </source>
</reference>
<evidence type="ECO:0000256" key="4">
    <source>
        <dbReference type="ARBA" id="ARBA00022777"/>
    </source>
</evidence>
<dbReference type="Proteomes" id="UP001197214">
    <property type="component" value="Unassembled WGS sequence"/>
</dbReference>
<organism evidence="8 9">
    <name type="scientific">Stakelama flava</name>
    <dbReference type="NCBI Taxonomy" id="2860338"/>
    <lineage>
        <taxon>Bacteria</taxon>
        <taxon>Pseudomonadati</taxon>
        <taxon>Pseudomonadota</taxon>
        <taxon>Alphaproteobacteria</taxon>
        <taxon>Sphingomonadales</taxon>
        <taxon>Sphingomonadaceae</taxon>
        <taxon>Stakelama</taxon>
    </lineage>
</organism>
<evidence type="ECO:0000259" key="7">
    <source>
        <dbReference type="Pfam" id="PF00294"/>
    </source>
</evidence>
<dbReference type="PANTHER" id="PTHR46566">
    <property type="entry name" value="1-PHOSPHOFRUCTOKINASE-RELATED"/>
    <property type="match status" value="1"/>
</dbReference>
<evidence type="ECO:0000256" key="6">
    <source>
        <dbReference type="PIRNR" id="PIRNR000535"/>
    </source>
</evidence>
<keyword evidence="3" id="KW-0547">Nucleotide-binding</keyword>
<dbReference type="EMBL" id="JAHWZX010000006">
    <property type="protein sequence ID" value="MBW4330815.1"/>
    <property type="molecule type" value="Genomic_DNA"/>
</dbReference>
<comment type="caution">
    <text evidence="8">The sequence shown here is derived from an EMBL/GenBank/DDBJ whole genome shotgun (WGS) entry which is preliminary data.</text>
</comment>
<dbReference type="InterPro" id="IPR017583">
    <property type="entry name" value="Tagatose/fructose_Pkinase"/>
</dbReference>
<keyword evidence="5" id="KW-0067">ATP-binding</keyword>
<dbReference type="InterPro" id="IPR002173">
    <property type="entry name" value="Carboh/pur_kinase_PfkB_CS"/>
</dbReference>
<dbReference type="PANTHER" id="PTHR46566:SF2">
    <property type="entry name" value="ATP-DEPENDENT 6-PHOSPHOFRUCTOKINASE ISOZYME 2"/>
    <property type="match status" value="1"/>
</dbReference>